<evidence type="ECO:0000313" key="4">
    <source>
        <dbReference type="EMBL" id="CAG6746698.1"/>
    </source>
</evidence>
<evidence type="ECO:0000256" key="2">
    <source>
        <dbReference type="SAM" id="MobiDB-lite"/>
    </source>
</evidence>
<dbReference type="GO" id="GO:0007165">
    <property type="term" value="P:signal transduction"/>
    <property type="evidence" value="ECO:0007669"/>
    <property type="project" value="InterPro"/>
</dbReference>
<dbReference type="Pfam" id="PF21712">
    <property type="entry name" value="RASSF8-10_RA"/>
    <property type="match status" value="1"/>
</dbReference>
<feature type="compositionally biased region" description="Low complexity" evidence="2">
    <location>
        <begin position="85"/>
        <end position="110"/>
    </location>
</feature>
<dbReference type="InterPro" id="IPR048945">
    <property type="entry name" value="RASSF8/10_RA"/>
</dbReference>
<reference evidence="4" key="1">
    <citation type="submission" date="2021-05" db="EMBL/GenBank/DDBJ databases">
        <authorList>
            <person name="Alioto T."/>
            <person name="Alioto T."/>
            <person name="Gomez Garrido J."/>
        </authorList>
    </citation>
    <scope>NUCLEOTIDE SEQUENCE</scope>
</reference>
<dbReference type="EMBL" id="HBUF01511139">
    <property type="protein sequence ID" value="CAG6746700.1"/>
    <property type="molecule type" value="Transcribed_RNA"/>
</dbReference>
<dbReference type="SUPFAM" id="SSF54236">
    <property type="entry name" value="Ubiquitin-like"/>
    <property type="match status" value="1"/>
</dbReference>
<dbReference type="InterPro" id="IPR000159">
    <property type="entry name" value="RA_dom"/>
</dbReference>
<feature type="region of interest" description="Disordered" evidence="2">
    <location>
        <begin position="81"/>
        <end position="238"/>
    </location>
</feature>
<feature type="compositionally biased region" description="Low complexity" evidence="2">
    <location>
        <begin position="129"/>
        <end position="152"/>
    </location>
</feature>
<name>A0A8D9EAF5_9HEMI</name>
<accession>A0A8D9EAF5</accession>
<dbReference type="InterPro" id="IPR033593">
    <property type="entry name" value="N-RASSF"/>
</dbReference>
<sequence>MELKVWVEGLQKIVSGVTESTTCQDIVFALAHATGKTGRYTLIERFRNNERLLTPQDHPIKELLKLGEYANEVHFILQRSLQSATPPSSHPTGGSPSQNITQSQSQSSPSYANYKDYHNPTRKQSLFPNDLDSSSSQHSSLNSHVSMRSSSTSREEKSGSRPSSYHQDGKMAMSNNTTPTSTSQHSIPSPTSAPLLNGTTSPRKSDGGGGCLLSPPPYREPPPPTQSPARVSPPTSLTTIRVKPKKIFMKDLNGGTSTSQAHQYKELVRLINLQRDKLSSQQMELTRYDAEIMFWEGKTREQQHQMEYIAEESLKIEAVGRHTEQAIKNLGSVEEEHEIVRQQEKTLESEITLLRSKLANCETELLQCKNKIRLLMEEVQFEQRLLAKETEERHHMEKSLMREVERLQGEVDQARADTESAAQSGDKLAKEVAALEGLIVEKKKQLEKLIGDMKDANLHSLTIAPSEELKLLVDGKKLIGDMRIRPNLIHYIPGLELKYNSINTGYHWPTMR</sequence>
<proteinExistence type="predicted"/>
<dbReference type="Gene3D" id="3.10.20.90">
    <property type="entry name" value="Phosphatidylinositol 3-kinase Catalytic Subunit, Chain A, domain 1"/>
    <property type="match status" value="1"/>
</dbReference>
<dbReference type="EMBL" id="HBUF01511138">
    <property type="protein sequence ID" value="CAG6746698.1"/>
    <property type="molecule type" value="Transcribed_RNA"/>
</dbReference>
<protein>
    <submittedName>
        <fullName evidence="4">Ras association domain-containing protein 8</fullName>
    </submittedName>
</protein>
<dbReference type="PANTHER" id="PTHR15286:SF6">
    <property type="entry name" value="GH01133P"/>
    <property type="match status" value="1"/>
</dbReference>
<feature type="compositionally biased region" description="Pro residues" evidence="2">
    <location>
        <begin position="214"/>
        <end position="226"/>
    </location>
</feature>
<dbReference type="PANTHER" id="PTHR15286">
    <property type="entry name" value="RAS-ASSOCIATING DOMAIN CONTAINING PROTEIN"/>
    <property type="match status" value="1"/>
</dbReference>
<dbReference type="PROSITE" id="PS50200">
    <property type="entry name" value="RA"/>
    <property type="match status" value="1"/>
</dbReference>
<dbReference type="InterPro" id="IPR029071">
    <property type="entry name" value="Ubiquitin-like_domsf"/>
</dbReference>
<feature type="compositionally biased region" description="Polar residues" evidence="2">
    <location>
        <begin position="173"/>
        <end position="202"/>
    </location>
</feature>
<feature type="domain" description="Ras-associating" evidence="3">
    <location>
        <begin position="1"/>
        <end position="82"/>
    </location>
</feature>
<feature type="coiled-coil region" evidence="1">
    <location>
        <begin position="330"/>
        <end position="424"/>
    </location>
</feature>
<dbReference type="AlphaFoldDB" id="A0A8D9EAF5"/>
<evidence type="ECO:0000256" key="1">
    <source>
        <dbReference type="SAM" id="Coils"/>
    </source>
</evidence>
<evidence type="ECO:0000259" key="3">
    <source>
        <dbReference type="PROSITE" id="PS50200"/>
    </source>
</evidence>
<keyword evidence="1" id="KW-0175">Coiled coil</keyword>
<organism evidence="4">
    <name type="scientific">Cacopsylla melanoneura</name>
    <dbReference type="NCBI Taxonomy" id="428564"/>
    <lineage>
        <taxon>Eukaryota</taxon>
        <taxon>Metazoa</taxon>
        <taxon>Ecdysozoa</taxon>
        <taxon>Arthropoda</taxon>
        <taxon>Hexapoda</taxon>
        <taxon>Insecta</taxon>
        <taxon>Pterygota</taxon>
        <taxon>Neoptera</taxon>
        <taxon>Paraneoptera</taxon>
        <taxon>Hemiptera</taxon>
        <taxon>Sternorrhyncha</taxon>
        <taxon>Psylloidea</taxon>
        <taxon>Psyllidae</taxon>
        <taxon>Psyllinae</taxon>
        <taxon>Cacopsylla</taxon>
    </lineage>
</organism>